<keyword evidence="4" id="KW-1185">Reference proteome</keyword>
<feature type="compositionally biased region" description="Low complexity" evidence="1">
    <location>
        <begin position="2764"/>
        <end position="2785"/>
    </location>
</feature>
<protein>
    <submittedName>
        <fullName evidence="3">Hemagglutinin repeat-containing protein</fullName>
    </submittedName>
</protein>
<dbReference type="Pfam" id="PF13018">
    <property type="entry name" value="ESPR"/>
    <property type="match status" value="1"/>
</dbReference>
<dbReference type="SUPFAM" id="SSF51126">
    <property type="entry name" value="Pectin lyase-like"/>
    <property type="match status" value="1"/>
</dbReference>
<feature type="compositionally biased region" description="Polar residues" evidence="1">
    <location>
        <begin position="2466"/>
        <end position="2492"/>
    </location>
</feature>
<dbReference type="NCBIfam" id="TIGR01901">
    <property type="entry name" value="adhes_NPXG"/>
    <property type="match status" value="1"/>
</dbReference>
<dbReference type="InterPro" id="IPR008619">
    <property type="entry name" value="Filamentous_hemagglutn_rpt"/>
</dbReference>
<evidence type="ECO:0000256" key="1">
    <source>
        <dbReference type="SAM" id="MobiDB-lite"/>
    </source>
</evidence>
<feature type="compositionally biased region" description="Polar residues" evidence="1">
    <location>
        <begin position="2900"/>
        <end position="2923"/>
    </location>
</feature>
<sequence>MNAKCYRTVFNAVRGMLVAVEETASSTGKGRNAGRRASALTLSAVAALAAPGLNAQSLTPDRNVPGPHPVVGVAANGTPVVNINAPSAGGVSSNAFTNYNVGQAGVVLNNSGQNSQTQIAGWVQGNPFLGNTAARVILNQVTSGNPSTLAGPTEIAGNQASLIVANPAGITCAGCSFIQAPRVTLTTGTPNFDALGNISSISVQQGQITVNGAGLDARGAQLDLLSRAMAINGQVWAERLNAVAGANNVDYGSVTPTAIAGVGPAPQVAIDVGQLGSMYGGGATRLIGTEQGLGVNIGGNLAALTGSLSLAANGDVTITPTGRVQSAADASISAPNVSNQGVITSPGNVTVSGSTTNTGTLVAGGNATLTGPQIANSGTIGAGVDTNGNVTQPGAVALNATGAVRNSGNLLAGQSIGVTGASIDASNGNVATQGTVSLSATGDVATRSATISGGSVAVQAGGTLDNTAGSLSSNTTLQVGAQRVVNQSGLLASTGNTSITTGSLDNTSGALGSNSGSLTINSTGDITNAKGKLVAAQDVSIAGGSLGNQGGTVSAQNLSLNTGAGAVDNSGGTVSAAGTANVTAGSLVNQGGTLAAAGDVSAHVASLDNTSGVLGSSSGTLNVNSSGAIKNASGKLVAAQDVTLAGTSFGNQAGAISARNLALNTGAGAVDNSGGSMAASGTANVQAGNLVNRGGTLAATGDVTTTVASVDNTGGALGSNTGNLTVNSAGSIANASSGKLIAAQDVTLNAAAIGNQAGIVSGRNLSLNAGTGAIDNTNGTVSASGVANVQAGNLVNQGGTLAANGNVHATVASLDNTSGVLGSSAGNLKVDSSGAITSTNGKLIAAQDATFNAASLSNQGGAISARNLLVNTGSGTVDNTNGQVSASGTADLTAGSLVNRGGTLASAGDMAATVASVDNTGGALGSSGNNLVVNSAGNVTNANGKLIAGQDATLNAVSLGNQAGTISARNLTVNTGTGTVDNTSGTVSASGVANVTAGSLVNQLGTLAGAGNVTANVASLDNASGVLGSSAGALNVTSTGNIGNAGGKLLAAQDATLAAASMGNQAGTVSGQNVTLNTGTGALDNTAGKVSAANTLQLTAGVVTNQGGTLAATGDVHATVASLDNTAGGILGSGQGGLTLTSAGNVANAGGKLLATQDIQLQAASLGNQGGTVSGRNVTVNTGTGALDNTGGAIASTAALDATAGAVTNANGGVMQAGTTLTTHSQSLANTKGAVIGNAVSVNANTLTNQQGTISSNTTLDVQSQTLTNDQGKLVSNGVLTVNTGTLTNAAGQVASNSDVTVNGTTVDNSAGLMHSGGTLTVSGANLVNKNTNTATTGMEGANVALTATTLLDNTAGAIRSDLSTQLTAPSINNSLGSIQSAGTVGAKATAALTNTQGNLNGTKSVGVTAGRMSGDGTVQSQGSVSLNLQSDYNNSGTLAAGQDVSVTTTGNVTNSGTMSAGRNLAVSANNITNTQTGQLIGTVSNTLTAQGTLSNDGLIDGGATVIRANNVVNTGRLYGDSVSIAANTLTNTVNGNGVAGVIASRGDMDLGVQTLNNQEHALIYAIGNMRVGGALDANNHATGSAQNVTNGSATINADGNLTIAASQINNQNNHFATTDQTSPGTHVVSYRLNGSTQEIDPSTIRLFHQNTGEAQPGANWQWLGDDDYKVMLLPSAQYPFERYGPPFDYSYYAGGAVGIAYKPEQPCWQDSCTVSSYPEEFLYKTTDRIWSVFGITPPQEIGTQPDPTTYQPSQYPQYQADLAAWQQRHDAAVAQYQVLNDAITAFNTNVRSRQVDAFNIYDGTQQVTRTVVTQSDPGMITSGGNMTLNAGVVNNVASQIVAGGDLTGSNVIGTRPNNVGMTGTQTVTTTGTAMYTYVDGRDRAYNTSPWAGQTIQTNYQLDVSPTNGTGPNSQPTVKSVAVTTKAGVGNGGGASLADYKAIGGDTVQPGSASVTVPNSGILHIQTSSVATPATGSINAATTSVTLPGNVVIRTVVPNLTLPNNALYRIISDPGSSVLVETDPRFTNFRQWTSSDTMLSQFHNDPGATLKRIGDGFYEQQLIQQQIVRATGQRFIGDYTNNEDEYKALLANGTAAGKAFGLNVGTALTEAQMAQLTSDIVWLVKQTVTLADGSKQEVLVPQVYLRAKDTDITGGGTLMAGNNVSFNAKGDATNSGTIASRNVTVVTADNIVNTGTLAGSTLLAQATQDINNLGGHIQGDQVLLSAGRDVNLTSTTVQTKNITTTGTNINQVASIDAGALSIQAGRDANLAAVAINTTGNATITANRDVNLTAVRQSNEEHVVWGDKNRSDRSSYADAGTQIQTGGNLAIGAGRDVNATAAYANATGGIQVAAGRDVNLNAGQSHQDVRDEHFQTEKGFLSTKTTHTIDSAGQTNAVGTTLSGDTVTVAAGRDLTAKAATIAGTGDVNLAAGNNLTITTADTATNESHFKDVKKSGLGSAGAGISYGTNQVTDTSNDTVRGSQGSLIGSTDGSVHMQAGKDLHITGSDVVAGQNVTGIAQNVTIDASTTDRHHDNTHETKSSGFTLAVKSPILDAIQNVQQQAEAAGNSQDKRAAALHGIAAASAVADLGATAGAMATKPEAKIELSWGSQSSKTTQTEDSTQHNGSNIKAGGTAAFVATGDGTPGSGNVNIAGSDVNAKNVLLQANNQVNLRNSTDTDSTRSTYESKSASFGVSYGTGGFGVSASMSKAHGDANSDAQTQNNTHINASDTVTIVSGGDTNIVGANVNANKVLADIGGNLNVASTQDTSHSTSHQESTSGGFSASMGGGSANFSHSSGNANGNYAGVNEQSGIQAGAGGFDINVKGNTDLKGAVIASTATPDKNQLTTGTLTFSDIQNHSGYSASSGGFSLSGSLGNGGDNYKKPGETKSRNVGGGAPMLSQNDSGSESATTRSAISQGTINITDKANQKQDVASLSRDTTNTNGTVSKTPDLQNLLNNQADMMSAAQAAGQAVAQRIGDYADGKKKEAEGRLAQAQEAYKNDPSDANQAAINAAQSDINSWKEGGLARAGMQAAGAAAVAGLGGGNALAAGAGAGLSSLAAGKLNELSSAIAGSSPTGNKNVDEALGNIVSNALATTLGGAVGGNAGAFSGYNVDRFNRQLHPDEQKWIKDNAKRFAQQQGISEQDAEQRLAQQGFRQVQNGVGGATDQAASNFLQQARGMLAPDPSCAACGLSYMFQATKDQKANTDMYANFLPQDRQNWFYMQNGLTQPGKETVVAANQRAQTINNVIGGATIGAPVATALLVGAPVATATSGIFALATIGGSVGGGMDAAGQYAQSGTIRPVQSIFATATGAVTGPIGAQVGFVNNILLGGVGGAVNTAFNNVYYGENNNVGYAAAVGGLAGGAGYFLGWATTLGLTQVARPIVFPSPLQPNVPAVLQGFRNPMPGLAGATGGSIVQGTASFVPGYENK</sequence>
<evidence type="ECO:0000259" key="2">
    <source>
        <dbReference type="SMART" id="SM00912"/>
    </source>
</evidence>
<reference evidence="3 4" key="1">
    <citation type="journal article" date="2023" name="Front. Microbiol.">
        <title>Ralstonia chuxiongensis sp. nov., Ralstonia mojiangensis sp. nov., and Ralstonia soli sp. nov., isolated from tobacco fields, are three novel species in the family Burkholderiaceae.</title>
        <authorList>
            <person name="Lu C.H."/>
            <person name="Zhang Y.Y."/>
            <person name="Jiang N."/>
            <person name="Chen W."/>
            <person name="Shao X."/>
            <person name="Zhao Z.M."/>
            <person name="Lu W.L."/>
            <person name="Hu X."/>
            <person name="Xi Y.X."/>
            <person name="Zou S.Y."/>
            <person name="Wei Q.J."/>
            <person name="Lin Z.L."/>
            <person name="Gong L."/>
            <person name="Gai X.T."/>
            <person name="Zhang L.Q."/>
            <person name="Li J.Y."/>
            <person name="Jin Y."/>
            <person name="Xia Z.Y."/>
        </authorList>
    </citation>
    <scope>NUCLEOTIDE SEQUENCE [LARGE SCALE GENOMIC DNA]</scope>
    <source>
        <strain evidence="3 4">22TCJT01-1</strain>
    </source>
</reference>
<feature type="region of interest" description="Disordered" evidence="1">
    <location>
        <begin position="2764"/>
        <end position="2794"/>
    </location>
</feature>
<accession>A0ABT2L7R6</accession>
<dbReference type="InterPro" id="IPR012334">
    <property type="entry name" value="Pectin_lyas_fold"/>
</dbReference>
<name>A0ABT2L7R6_9RALS</name>
<organism evidence="3 4">
    <name type="scientific">Ralstonia mojiangensis</name>
    <dbReference type="NCBI Taxonomy" id="2953895"/>
    <lineage>
        <taxon>Bacteria</taxon>
        <taxon>Pseudomonadati</taxon>
        <taxon>Pseudomonadota</taxon>
        <taxon>Betaproteobacteria</taxon>
        <taxon>Burkholderiales</taxon>
        <taxon>Burkholderiaceae</taxon>
        <taxon>Ralstonia</taxon>
    </lineage>
</organism>
<dbReference type="Pfam" id="PF05594">
    <property type="entry name" value="Fil_haemagg"/>
    <property type="match status" value="13"/>
</dbReference>
<dbReference type="Pfam" id="PF13332">
    <property type="entry name" value="Fil_haemagg_2"/>
    <property type="match status" value="2"/>
</dbReference>
<feature type="compositionally biased region" description="Basic and acidic residues" evidence="1">
    <location>
        <begin position="2881"/>
        <end position="2890"/>
    </location>
</feature>
<evidence type="ECO:0000313" key="3">
    <source>
        <dbReference type="EMBL" id="MCT7310758.1"/>
    </source>
</evidence>
<gene>
    <name evidence="3" type="ORF">N5J06_07355</name>
</gene>
<comment type="caution">
    <text evidence="3">The sequence shown here is derived from an EMBL/GenBank/DDBJ whole genome shotgun (WGS) entry which is preliminary data.</text>
</comment>
<evidence type="ECO:0000313" key="4">
    <source>
        <dbReference type="Proteomes" id="UP001164420"/>
    </source>
</evidence>
<dbReference type="InterPro" id="IPR011050">
    <property type="entry name" value="Pectin_lyase_fold/virulence"/>
</dbReference>
<feature type="region of interest" description="Disordered" evidence="1">
    <location>
        <begin position="2606"/>
        <end position="2630"/>
    </location>
</feature>
<dbReference type="InterPro" id="IPR008638">
    <property type="entry name" value="FhaB/CdiA-like_TPS"/>
</dbReference>
<dbReference type="Proteomes" id="UP001164420">
    <property type="component" value="Unassembled WGS sequence"/>
</dbReference>
<dbReference type="Pfam" id="PF05860">
    <property type="entry name" value="TPS"/>
    <property type="match status" value="1"/>
</dbReference>
<dbReference type="InterPro" id="IPR025157">
    <property type="entry name" value="Hemagglutinin_rpt"/>
</dbReference>
<dbReference type="InterPro" id="IPR010069">
    <property type="entry name" value="CdiA_FHA1_rpt"/>
</dbReference>
<dbReference type="RefSeq" id="WP_260784757.1">
    <property type="nucleotide sequence ID" value="NZ_JAOCQI010000001.1"/>
</dbReference>
<feature type="region of interest" description="Disordered" evidence="1">
    <location>
        <begin position="2876"/>
        <end position="2923"/>
    </location>
</feature>
<proteinExistence type="predicted"/>
<dbReference type="Gene3D" id="2.160.20.10">
    <property type="entry name" value="Single-stranded right-handed beta-helix, Pectin lyase-like"/>
    <property type="match status" value="1"/>
</dbReference>
<feature type="compositionally biased region" description="Polar residues" evidence="1">
    <location>
        <begin position="2608"/>
        <end position="2628"/>
    </location>
</feature>
<dbReference type="InterPro" id="IPR024973">
    <property type="entry name" value="ESPR"/>
</dbReference>
<dbReference type="SMART" id="SM00912">
    <property type="entry name" value="Haemagg_act"/>
    <property type="match status" value="1"/>
</dbReference>
<feature type="domain" description="Filamentous haemagglutinin FhaB/tRNA nuclease CdiA-like TPS" evidence="2">
    <location>
        <begin position="75"/>
        <end position="195"/>
    </location>
</feature>
<dbReference type="EMBL" id="JAOCQI010000001">
    <property type="protein sequence ID" value="MCT7310758.1"/>
    <property type="molecule type" value="Genomic_DNA"/>
</dbReference>
<dbReference type="NCBIfam" id="TIGR01731">
    <property type="entry name" value="fil_hemag_20aa"/>
    <property type="match status" value="34"/>
</dbReference>
<feature type="region of interest" description="Disordered" evidence="1">
    <location>
        <begin position="2464"/>
        <end position="2492"/>
    </location>
</feature>